<proteinExistence type="predicted"/>
<dbReference type="InterPro" id="IPR043795">
    <property type="entry name" value="N-alpha-Ac-DABA-like"/>
</dbReference>
<dbReference type="STRING" id="331648.BST97_08605"/>
<evidence type="ECO:0000256" key="1">
    <source>
        <dbReference type="ARBA" id="ARBA00001947"/>
    </source>
</evidence>
<comment type="cofactor">
    <cofactor evidence="1">
        <name>Zn(2+)</name>
        <dbReference type="ChEBI" id="CHEBI:29105"/>
    </cofactor>
</comment>
<dbReference type="PANTHER" id="PTHR37326:SF2">
    <property type="entry name" value="SUCCINYLGLUTAMATE DESUCCINYLASE_ASPARTOACYLASE FAMILY PROTEIN"/>
    <property type="match status" value="1"/>
</dbReference>
<dbReference type="GO" id="GO:0046872">
    <property type="term" value="F:metal ion binding"/>
    <property type="evidence" value="ECO:0007669"/>
    <property type="project" value="UniProtKB-KW"/>
</dbReference>
<dbReference type="CDD" id="cd06251">
    <property type="entry name" value="M14_ASTE_ASPA-like"/>
    <property type="match status" value="1"/>
</dbReference>
<organism evidence="6 7">
    <name type="scientific">Nonlabens spongiae</name>
    <dbReference type="NCBI Taxonomy" id="331648"/>
    <lineage>
        <taxon>Bacteria</taxon>
        <taxon>Pseudomonadati</taxon>
        <taxon>Bacteroidota</taxon>
        <taxon>Flavobacteriia</taxon>
        <taxon>Flavobacteriales</taxon>
        <taxon>Flavobacteriaceae</taxon>
        <taxon>Nonlabens</taxon>
    </lineage>
</organism>
<dbReference type="EMBL" id="CP019344">
    <property type="protein sequence ID" value="ARN78056.1"/>
    <property type="molecule type" value="Genomic_DNA"/>
</dbReference>
<dbReference type="InterPro" id="IPR055438">
    <property type="entry name" value="AstE_AspA_cat"/>
</dbReference>
<keyword evidence="3" id="KW-0378">Hydrolase</keyword>
<dbReference type="RefSeq" id="WP_085766852.1">
    <property type="nucleotide sequence ID" value="NZ_CP019344.1"/>
</dbReference>
<dbReference type="PIRSF" id="PIRSF039012">
    <property type="entry name" value="ASP"/>
    <property type="match status" value="1"/>
</dbReference>
<feature type="domain" description="Succinylglutamate desuccinylase/Aspartoacylase catalytic" evidence="5">
    <location>
        <begin position="49"/>
        <end position="228"/>
    </location>
</feature>
<evidence type="ECO:0000313" key="7">
    <source>
        <dbReference type="Proteomes" id="UP000193431"/>
    </source>
</evidence>
<keyword evidence="7" id="KW-1185">Reference proteome</keyword>
<dbReference type="Proteomes" id="UP000193431">
    <property type="component" value="Chromosome"/>
</dbReference>
<evidence type="ECO:0000256" key="2">
    <source>
        <dbReference type="ARBA" id="ARBA00022723"/>
    </source>
</evidence>
<keyword evidence="4" id="KW-0862">Zinc</keyword>
<name>A0A1W6MKL4_9FLAO</name>
<evidence type="ECO:0000256" key="3">
    <source>
        <dbReference type="ARBA" id="ARBA00022801"/>
    </source>
</evidence>
<gene>
    <name evidence="6" type="ORF">BST97_08605</name>
</gene>
<dbReference type="AlphaFoldDB" id="A0A1W6MKL4"/>
<dbReference type="InterPro" id="IPR053138">
    <property type="entry name" value="N-alpha-Ac-DABA_deacetylase"/>
</dbReference>
<evidence type="ECO:0000256" key="4">
    <source>
        <dbReference type="ARBA" id="ARBA00022833"/>
    </source>
</evidence>
<dbReference type="GO" id="GO:0016811">
    <property type="term" value="F:hydrolase activity, acting on carbon-nitrogen (but not peptide) bonds, in linear amides"/>
    <property type="evidence" value="ECO:0007669"/>
    <property type="project" value="InterPro"/>
</dbReference>
<reference evidence="6 7" key="1">
    <citation type="submission" date="2016-11" db="EMBL/GenBank/DDBJ databases">
        <title>Trade-off between light-utilization and light-protection in marine flavobacteria.</title>
        <authorList>
            <person name="Kumagai Y."/>
        </authorList>
    </citation>
    <scope>NUCLEOTIDE SEQUENCE [LARGE SCALE GENOMIC DNA]</scope>
    <source>
        <strain evidence="6 7">JCM 13191</strain>
    </source>
</reference>
<dbReference type="Pfam" id="PF24827">
    <property type="entry name" value="AstE_AspA_cat"/>
    <property type="match status" value="1"/>
</dbReference>
<keyword evidence="2" id="KW-0479">Metal-binding</keyword>
<dbReference type="GO" id="GO:0016788">
    <property type="term" value="F:hydrolase activity, acting on ester bonds"/>
    <property type="evidence" value="ECO:0007669"/>
    <property type="project" value="InterPro"/>
</dbReference>
<evidence type="ECO:0000313" key="6">
    <source>
        <dbReference type="EMBL" id="ARN78056.1"/>
    </source>
</evidence>
<dbReference type="Gene3D" id="3.40.630.10">
    <property type="entry name" value="Zn peptidases"/>
    <property type="match status" value="1"/>
</dbReference>
<evidence type="ECO:0000259" key="5">
    <source>
        <dbReference type="Pfam" id="PF24827"/>
    </source>
</evidence>
<protein>
    <submittedName>
        <fullName evidence="6">Succinylglutamate desuccinylase</fullName>
    </submittedName>
</protein>
<dbReference type="PANTHER" id="PTHR37326">
    <property type="entry name" value="BLL3975 PROTEIN"/>
    <property type="match status" value="1"/>
</dbReference>
<accession>A0A1W6MKL4</accession>
<dbReference type="SUPFAM" id="SSF53187">
    <property type="entry name" value="Zn-dependent exopeptidases"/>
    <property type="match status" value="1"/>
</dbReference>
<sequence>MPKTFKELTILGTEILPGSSHKLNFNLAKLYTSTTVEVPVIIERGKKEGPVVLLTGGIHGDEINGVETVRQMIAKKYNKPAAGTIVAIPILNIFGFLNNQREFPDGRDLNRVFPGTKTGALASRFAYQIVNEILPHVDYVLDFHTGGAQRFNAPHLRISESETESLKLAKIFHAPFLMYSSNVKKTFRATCSEMGKPYLLFEGGESKRSDKEIVGEAVDGTLRVLHHLKMLKTSIPVPDEHKESIIINKSKWLRARYSGLFHAKVPCGKRVEKDEFIATITDPYGSMRFKVKAPNAGYIINTNNAPLVYQGDAIFHISIDEKQEGDKA</sequence>
<dbReference type="OrthoDB" id="9782876at2"/>